<dbReference type="InterPro" id="IPR001647">
    <property type="entry name" value="HTH_TetR"/>
</dbReference>
<dbReference type="SUPFAM" id="SSF48498">
    <property type="entry name" value="Tetracyclin repressor-like, C-terminal domain"/>
    <property type="match status" value="1"/>
</dbReference>
<keyword evidence="6" id="KW-1185">Reference proteome</keyword>
<accession>A0ABT1P7X6</accession>
<feature type="region of interest" description="Disordered" evidence="3">
    <location>
        <begin position="1"/>
        <end position="25"/>
    </location>
</feature>
<organism evidence="5 6">
    <name type="scientific">Streptantibioticus rubrisoli</name>
    <dbReference type="NCBI Taxonomy" id="1387313"/>
    <lineage>
        <taxon>Bacteria</taxon>
        <taxon>Bacillati</taxon>
        <taxon>Actinomycetota</taxon>
        <taxon>Actinomycetes</taxon>
        <taxon>Kitasatosporales</taxon>
        <taxon>Streptomycetaceae</taxon>
        <taxon>Streptantibioticus</taxon>
    </lineage>
</organism>
<dbReference type="PROSITE" id="PS01081">
    <property type="entry name" value="HTH_TETR_1"/>
    <property type="match status" value="1"/>
</dbReference>
<dbReference type="RefSeq" id="WP_255925461.1">
    <property type="nucleotide sequence ID" value="NZ_JANFNH010000003.1"/>
</dbReference>
<dbReference type="InterPro" id="IPR036271">
    <property type="entry name" value="Tet_transcr_reg_TetR-rel_C_sf"/>
</dbReference>
<name>A0ABT1P7X6_9ACTN</name>
<dbReference type="InterPro" id="IPR023772">
    <property type="entry name" value="DNA-bd_HTH_TetR-type_CS"/>
</dbReference>
<dbReference type="PANTHER" id="PTHR30055">
    <property type="entry name" value="HTH-TYPE TRANSCRIPTIONAL REGULATOR RUTR"/>
    <property type="match status" value="1"/>
</dbReference>
<evidence type="ECO:0000256" key="1">
    <source>
        <dbReference type="ARBA" id="ARBA00023125"/>
    </source>
</evidence>
<dbReference type="SUPFAM" id="SSF46689">
    <property type="entry name" value="Homeodomain-like"/>
    <property type="match status" value="1"/>
</dbReference>
<evidence type="ECO:0000259" key="4">
    <source>
        <dbReference type="PROSITE" id="PS50977"/>
    </source>
</evidence>
<keyword evidence="1 2" id="KW-0238">DNA-binding</keyword>
<reference evidence="5 6" key="1">
    <citation type="submission" date="2022-06" db="EMBL/GenBank/DDBJ databases">
        <title>Draft genome sequence of type strain Streptomyces rubrisoli DSM 42083.</title>
        <authorList>
            <person name="Duangmal K."/>
            <person name="Klaysubun C."/>
        </authorList>
    </citation>
    <scope>NUCLEOTIDE SEQUENCE [LARGE SCALE GENOMIC DNA]</scope>
    <source>
        <strain evidence="5 6">DSM 42083</strain>
    </source>
</reference>
<dbReference type="InterPro" id="IPR009057">
    <property type="entry name" value="Homeodomain-like_sf"/>
</dbReference>
<dbReference type="Gene3D" id="1.10.357.10">
    <property type="entry name" value="Tetracycline Repressor, domain 2"/>
    <property type="match status" value="1"/>
</dbReference>
<comment type="caution">
    <text evidence="5">The sequence shown here is derived from an EMBL/GenBank/DDBJ whole genome shotgun (WGS) entry which is preliminary data.</text>
</comment>
<evidence type="ECO:0000256" key="3">
    <source>
        <dbReference type="SAM" id="MobiDB-lite"/>
    </source>
</evidence>
<evidence type="ECO:0000256" key="2">
    <source>
        <dbReference type="PROSITE-ProRule" id="PRU00335"/>
    </source>
</evidence>
<sequence>MNDHDRDSLIKIGSRPPAGRIRERSDAARNRSRILSVAARLFAEHGVGEVSLDAIAGAAGVGKGTLFRRFGSKAGLAAALLDAQDSALQERIMFGPPPLGPGAAASGRITAFFDAYLELLEDNLELIRLSETAAPGARYRVGSYQFWRRHLAVLLAEACPELDAEVTAHLLLAPVTADLHHALRAAEFTPQRIRASVTALIHRFVGATDSPGALGGSGTRT</sequence>
<dbReference type="Proteomes" id="UP001206206">
    <property type="component" value="Unassembled WGS sequence"/>
</dbReference>
<dbReference type="PROSITE" id="PS50977">
    <property type="entry name" value="HTH_TETR_2"/>
    <property type="match status" value="1"/>
</dbReference>
<proteinExistence type="predicted"/>
<protein>
    <submittedName>
        <fullName evidence="5">TetR/AcrR family transcriptional regulator</fullName>
    </submittedName>
</protein>
<dbReference type="EMBL" id="JANFNH010000003">
    <property type="protein sequence ID" value="MCQ4041474.1"/>
    <property type="molecule type" value="Genomic_DNA"/>
</dbReference>
<feature type="domain" description="HTH tetR-type" evidence="4">
    <location>
        <begin position="28"/>
        <end position="88"/>
    </location>
</feature>
<dbReference type="PRINTS" id="PR00455">
    <property type="entry name" value="HTHTETR"/>
</dbReference>
<dbReference type="PANTHER" id="PTHR30055:SF209">
    <property type="entry name" value="POSSIBLE TRANSCRIPTIONAL REGULATORY PROTEIN (PROBABLY TETR-FAMILY)"/>
    <property type="match status" value="1"/>
</dbReference>
<feature type="DNA-binding region" description="H-T-H motif" evidence="2">
    <location>
        <begin position="51"/>
        <end position="70"/>
    </location>
</feature>
<dbReference type="InterPro" id="IPR050109">
    <property type="entry name" value="HTH-type_TetR-like_transc_reg"/>
</dbReference>
<evidence type="ECO:0000313" key="6">
    <source>
        <dbReference type="Proteomes" id="UP001206206"/>
    </source>
</evidence>
<evidence type="ECO:0000313" key="5">
    <source>
        <dbReference type="EMBL" id="MCQ4041474.1"/>
    </source>
</evidence>
<gene>
    <name evidence="5" type="ORF">NON19_05390</name>
</gene>
<dbReference type="Pfam" id="PF00440">
    <property type="entry name" value="TetR_N"/>
    <property type="match status" value="1"/>
</dbReference>